<dbReference type="Pfam" id="PF09812">
    <property type="entry name" value="MRP-L28"/>
    <property type="match status" value="1"/>
</dbReference>
<dbReference type="EnsemblMetazoa" id="XM_001604494">
    <property type="protein sequence ID" value="XP_001604544"/>
    <property type="gene ID" value="LOC100120606"/>
</dbReference>
<dbReference type="PANTHER" id="PTHR13359">
    <property type="entry name" value="39S RIBOSOMAL PROTEIN L40, MITOCHONDRIAL"/>
    <property type="match status" value="1"/>
</dbReference>
<evidence type="ECO:0000256" key="8">
    <source>
        <dbReference type="ARBA" id="ARBA00083752"/>
    </source>
</evidence>
<dbReference type="AlphaFoldDB" id="A0A7M7LJG0"/>
<evidence type="ECO:0000256" key="7">
    <source>
        <dbReference type="ARBA" id="ARBA00035192"/>
    </source>
</evidence>
<protein>
    <recommendedName>
        <fullName evidence="7">Large ribosomal subunit protein mL40</fullName>
    </recommendedName>
    <alternativeName>
        <fullName evidence="8">39S ribosomal protein L40, mitochondrial</fullName>
    </alternativeName>
</protein>
<dbReference type="InterPro" id="IPR039145">
    <property type="entry name" value="Ribosomal_mL40_metazoa/plant"/>
</dbReference>
<evidence type="ECO:0000256" key="1">
    <source>
        <dbReference type="ARBA" id="ARBA00004173"/>
    </source>
</evidence>
<evidence type="ECO:0000256" key="4">
    <source>
        <dbReference type="ARBA" id="ARBA00022980"/>
    </source>
</evidence>
<comment type="subcellular location">
    <subcellularLocation>
        <location evidence="1">Mitochondrion</location>
    </subcellularLocation>
</comment>
<feature type="compositionally biased region" description="Acidic residues" evidence="9">
    <location>
        <begin position="183"/>
        <end position="192"/>
    </location>
</feature>
<comment type="similarity">
    <text evidence="2">Belongs to the mitochondrion-specific ribosomal protein mL40 family.</text>
</comment>
<evidence type="ECO:0000256" key="2">
    <source>
        <dbReference type="ARBA" id="ARBA00009360"/>
    </source>
</evidence>
<evidence type="ECO:0000256" key="5">
    <source>
        <dbReference type="ARBA" id="ARBA00023128"/>
    </source>
</evidence>
<sequence>MYSTGIINAFSRLAVNNVFVPTRNISSSAPLGLNVTNVLFAEPLKKKKKMDPAIIRAKEERRKRKLEKFIRKLQKHAQQLKPIFEMEVPMSLKQELGIRKRDLPALTTETLEERAALFKEWNKYKTKQHYQTLRLIDRYMFAQDKAISELKEVSEELYEAAIQIDPDLLPYSRKGPLNTAPIEDFEAPDGDYQDVTKKYEGET</sequence>
<dbReference type="Proteomes" id="UP000002358">
    <property type="component" value="Chromosome 4"/>
</dbReference>
<reference evidence="10" key="1">
    <citation type="submission" date="2021-01" db="UniProtKB">
        <authorList>
            <consortium name="EnsemblMetazoa"/>
        </authorList>
    </citation>
    <scope>IDENTIFICATION</scope>
</reference>
<organism evidence="10 11">
    <name type="scientific">Nasonia vitripennis</name>
    <name type="common">Parasitic wasp</name>
    <dbReference type="NCBI Taxonomy" id="7425"/>
    <lineage>
        <taxon>Eukaryota</taxon>
        <taxon>Metazoa</taxon>
        <taxon>Ecdysozoa</taxon>
        <taxon>Arthropoda</taxon>
        <taxon>Hexapoda</taxon>
        <taxon>Insecta</taxon>
        <taxon>Pterygota</taxon>
        <taxon>Neoptera</taxon>
        <taxon>Endopterygota</taxon>
        <taxon>Hymenoptera</taxon>
        <taxon>Apocrita</taxon>
        <taxon>Proctotrupomorpha</taxon>
        <taxon>Chalcidoidea</taxon>
        <taxon>Pteromalidae</taxon>
        <taxon>Pteromalinae</taxon>
        <taxon>Nasonia</taxon>
    </lineage>
</organism>
<dbReference type="PANTHER" id="PTHR13359:SF2">
    <property type="entry name" value="LARGE RIBOSOMAL SUBUNIT PROTEIN ML40"/>
    <property type="match status" value="1"/>
</dbReference>
<dbReference type="KEGG" id="nvi:100120606"/>
<keyword evidence="6" id="KW-0687">Ribonucleoprotein</keyword>
<accession>A0A7M7LJG0</accession>
<gene>
    <name evidence="10" type="primary">100120606</name>
</gene>
<evidence type="ECO:0000256" key="3">
    <source>
        <dbReference type="ARBA" id="ARBA00022946"/>
    </source>
</evidence>
<keyword evidence="3" id="KW-0809">Transit peptide</keyword>
<dbReference type="SMR" id="A0A7M7LJG0"/>
<dbReference type="InParanoid" id="A0A7M7LJG0"/>
<dbReference type="GO" id="GO:0005762">
    <property type="term" value="C:mitochondrial large ribosomal subunit"/>
    <property type="evidence" value="ECO:0007669"/>
    <property type="project" value="InterPro"/>
</dbReference>
<dbReference type="Gene3D" id="6.10.250.3440">
    <property type="match status" value="1"/>
</dbReference>
<feature type="compositionally biased region" description="Basic and acidic residues" evidence="9">
    <location>
        <begin position="194"/>
        <end position="203"/>
    </location>
</feature>
<dbReference type="OrthoDB" id="5977625at2759"/>
<name>A0A7M7LJG0_NASVI</name>
<dbReference type="OMA" id="KEWARYK"/>
<evidence type="ECO:0000313" key="11">
    <source>
        <dbReference type="Proteomes" id="UP000002358"/>
    </source>
</evidence>
<evidence type="ECO:0000256" key="6">
    <source>
        <dbReference type="ARBA" id="ARBA00023274"/>
    </source>
</evidence>
<evidence type="ECO:0000256" key="9">
    <source>
        <dbReference type="SAM" id="MobiDB-lite"/>
    </source>
</evidence>
<keyword evidence="11" id="KW-1185">Reference proteome</keyword>
<keyword evidence="5" id="KW-0496">Mitochondrion</keyword>
<keyword evidence="4" id="KW-0689">Ribosomal protein</keyword>
<dbReference type="InterPro" id="IPR019192">
    <property type="entry name" value="Ribosomal_mL40"/>
</dbReference>
<dbReference type="FunFam" id="6.10.250.3440:FF:000001">
    <property type="entry name" value="Mitochondrial ribosomal protein L40"/>
    <property type="match status" value="1"/>
</dbReference>
<dbReference type="FunCoup" id="A0A7M7LJG0">
    <property type="interactions" value="846"/>
</dbReference>
<feature type="region of interest" description="Disordered" evidence="9">
    <location>
        <begin position="169"/>
        <end position="203"/>
    </location>
</feature>
<evidence type="ECO:0000313" key="10">
    <source>
        <dbReference type="EnsemblMetazoa" id="XP_001604544"/>
    </source>
</evidence>
<proteinExistence type="inferred from homology"/>